<keyword evidence="3" id="KW-0964">Secreted</keyword>
<dbReference type="SMART" id="SM00204">
    <property type="entry name" value="TGFB"/>
    <property type="match status" value="1"/>
</dbReference>
<evidence type="ECO:0000313" key="10">
    <source>
        <dbReference type="WBParaSite" id="TCONS_00007863.p1"/>
    </source>
</evidence>
<dbReference type="Proteomes" id="UP000035681">
    <property type="component" value="Unplaced"/>
</dbReference>
<dbReference type="InterPro" id="IPR001839">
    <property type="entry name" value="TGF-b_C"/>
</dbReference>
<keyword evidence="4" id="KW-0339">Growth factor</keyword>
<comment type="similarity">
    <text evidence="2 4">Belongs to the TGF-beta family.</text>
</comment>
<evidence type="ECO:0000313" key="7">
    <source>
        <dbReference type="EMBL" id="AAV84743.1"/>
    </source>
</evidence>
<accession>Q4VRV7</accession>
<dbReference type="GO" id="GO:0005615">
    <property type="term" value="C:extracellular space"/>
    <property type="evidence" value="ECO:0007669"/>
    <property type="project" value="TreeGrafter"/>
</dbReference>
<dbReference type="InterPro" id="IPR015615">
    <property type="entry name" value="TGF-beta-rel"/>
</dbReference>
<evidence type="ECO:0000256" key="2">
    <source>
        <dbReference type="ARBA" id="ARBA00006656"/>
    </source>
</evidence>
<reference evidence="7" key="1">
    <citation type="submission" date="2004-06" db="EMBL/GenBank/DDBJ databases">
        <authorList>
            <person name="Massey H.C. Jr"/>
            <person name="Castelletto M."/>
            <person name="Bhopale V.M."/>
            <person name="Schad G.A."/>
            <person name="Lok J.B."/>
        </authorList>
    </citation>
    <scope>NUCLEOTIDE SEQUENCE</scope>
    <source>
        <strain evidence="7">SsUPD</strain>
    </source>
</reference>
<evidence type="ECO:0000259" key="6">
    <source>
        <dbReference type="PROSITE" id="PS51362"/>
    </source>
</evidence>
<organism evidence="7">
    <name type="scientific">Strongyloides stercoralis</name>
    <name type="common">Threadworm</name>
    <dbReference type="NCBI Taxonomy" id="6248"/>
    <lineage>
        <taxon>Eukaryota</taxon>
        <taxon>Metazoa</taxon>
        <taxon>Ecdysozoa</taxon>
        <taxon>Nematoda</taxon>
        <taxon>Chromadorea</taxon>
        <taxon>Rhabditida</taxon>
        <taxon>Tylenchina</taxon>
        <taxon>Panagrolaimomorpha</taxon>
        <taxon>Strongyloidoidea</taxon>
        <taxon>Strongyloididae</taxon>
        <taxon>Strongyloides</taxon>
    </lineage>
</organism>
<reference evidence="7" key="2">
    <citation type="journal article" date="2005" name="Mol. Biochem. Parasitol.">
        <title>Sst-tgh-1 from Strongyloides stercoralis encodes a proposed ortholog of daf-7 in Caenorhabditis elegans.</title>
        <authorList>
            <person name="Massey H.C."/>
            <person name="Castelletto M.L."/>
            <person name="Bhopale V.M."/>
            <person name="Schad G.A."/>
            <person name="Lok J.B."/>
        </authorList>
    </citation>
    <scope>NUCLEOTIDE SEQUENCE</scope>
    <source>
        <strain evidence="7">SsUPD</strain>
    </source>
</reference>
<dbReference type="CDD" id="cd19378">
    <property type="entry name" value="TGF_beta_DAF7"/>
    <property type="match status" value="1"/>
</dbReference>
<evidence type="ECO:0000313" key="9">
    <source>
        <dbReference type="WBParaSite" id="SSTP_0000682000.1"/>
    </source>
</evidence>
<dbReference type="WBParaSite" id="TCONS_00007863.p1">
    <property type="protein sequence ID" value="TCONS_00007863.p1"/>
    <property type="gene ID" value="XLOC_005873"/>
</dbReference>
<keyword evidence="5" id="KW-0732">Signal</keyword>
<dbReference type="SUPFAM" id="SSF57501">
    <property type="entry name" value="Cystine-knot cytokines"/>
    <property type="match status" value="1"/>
</dbReference>
<evidence type="ECO:0000256" key="1">
    <source>
        <dbReference type="ARBA" id="ARBA00004613"/>
    </source>
</evidence>
<dbReference type="WBParaSite" id="SSTP_0000682000.1">
    <property type="protein sequence ID" value="SSTP_0000682000.1"/>
    <property type="gene ID" value="SSTP_0000682000"/>
</dbReference>
<dbReference type="AlphaFoldDB" id="Q4VRV7"/>
<dbReference type="PROSITE" id="PS51362">
    <property type="entry name" value="TGF_BETA_2"/>
    <property type="match status" value="1"/>
</dbReference>
<protein>
    <submittedName>
        <fullName evidence="7 9">Transforming growth factor beta-like protein 1</fullName>
    </submittedName>
</protein>
<evidence type="ECO:0000256" key="5">
    <source>
        <dbReference type="SAM" id="SignalP"/>
    </source>
</evidence>
<gene>
    <name evidence="7" type="primary">tgh-1</name>
</gene>
<feature type="signal peptide" evidence="5">
    <location>
        <begin position="1"/>
        <end position="19"/>
    </location>
</feature>
<feature type="chain" id="PRO_5009971006" evidence="5">
    <location>
        <begin position="20"/>
        <end position="330"/>
    </location>
</feature>
<dbReference type="GO" id="GO:0005125">
    <property type="term" value="F:cytokine activity"/>
    <property type="evidence" value="ECO:0007669"/>
    <property type="project" value="TreeGrafter"/>
</dbReference>
<evidence type="ECO:0000313" key="8">
    <source>
        <dbReference type="Proteomes" id="UP000035681"/>
    </source>
</evidence>
<dbReference type="Pfam" id="PF00019">
    <property type="entry name" value="TGF_beta"/>
    <property type="match status" value="1"/>
</dbReference>
<keyword evidence="8" id="KW-1185">Reference proteome</keyword>
<evidence type="ECO:0000256" key="4">
    <source>
        <dbReference type="RuleBase" id="RU000354"/>
    </source>
</evidence>
<evidence type="ECO:0000256" key="3">
    <source>
        <dbReference type="ARBA" id="ARBA00022525"/>
    </source>
</evidence>
<dbReference type="EMBL" id="AY662390">
    <property type="protein sequence ID" value="AAV84743.1"/>
    <property type="molecule type" value="Genomic_DNA"/>
</dbReference>
<comment type="subcellular location">
    <subcellularLocation>
        <location evidence="1">Secreted</location>
    </subcellularLocation>
</comment>
<dbReference type="GO" id="GO:0008083">
    <property type="term" value="F:growth factor activity"/>
    <property type="evidence" value="ECO:0007669"/>
    <property type="project" value="UniProtKB-KW"/>
</dbReference>
<proteinExistence type="inferred from homology"/>
<name>Q4VRV7_STRER</name>
<dbReference type="Gene3D" id="2.10.90.10">
    <property type="entry name" value="Cystine-knot cytokines"/>
    <property type="match status" value="1"/>
</dbReference>
<sequence length="330" mass="38624">MKYLYLMIIFFIIFCEILTSPDKWYNDPERNTILQKILKSFGLDGPIYLDIPTEDLSSITKNIKNIINVDNNDNRIKKYLQIEPSSYNHPLITFKSFDLIKNSINIKSLYLKIDYVFLDNFEEPLKVKIFLLLNNNDNNEEEEEDVGNFIFKHNKNINSKKIFTLQVPLNLTIFNHAIPNIKDEIKLLIKFEETILPTIIQIENVYLEAVVLDSNDRIKRHSDKNCQNEKGEKLCCIKKSNINFEEIGWNFIVSPKILQAQFCQGDCYHPDNNMLLSNVLSKFKHLQDIEHKSCCYPTEYIPLNVSIFKSGLTIETRTLNNLMAKKCSCY</sequence>
<dbReference type="InterPro" id="IPR029034">
    <property type="entry name" value="Cystine-knot_cytokine"/>
</dbReference>
<dbReference type="STRING" id="6248.Q4VRV7"/>
<feature type="domain" description="TGF-beta family profile" evidence="6">
    <location>
        <begin position="217"/>
        <end position="330"/>
    </location>
</feature>
<dbReference type="PANTHER" id="PTHR11848">
    <property type="entry name" value="TGF-BETA FAMILY"/>
    <property type="match status" value="1"/>
</dbReference>
<reference evidence="10" key="3">
    <citation type="submission" date="2024-02" db="UniProtKB">
        <authorList>
            <consortium name="WormBaseParasite"/>
        </authorList>
    </citation>
    <scope>IDENTIFICATION</scope>
</reference>